<dbReference type="InParanoid" id="A0A2J7PI04"/>
<dbReference type="EMBL" id="NEVH01025130">
    <property type="protein sequence ID" value="PNF15976.1"/>
    <property type="molecule type" value="Genomic_DNA"/>
</dbReference>
<accession>A0A2J7PI04</accession>
<keyword evidence="2" id="KW-1185">Reference proteome</keyword>
<name>A0A2J7PI04_9NEOP</name>
<evidence type="ECO:0000313" key="2">
    <source>
        <dbReference type="Proteomes" id="UP000235965"/>
    </source>
</evidence>
<organism evidence="1 2">
    <name type="scientific">Cryptotermes secundus</name>
    <dbReference type="NCBI Taxonomy" id="105785"/>
    <lineage>
        <taxon>Eukaryota</taxon>
        <taxon>Metazoa</taxon>
        <taxon>Ecdysozoa</taxon>
        <taxon>Arthropoda</taxon>
        <taxon>Hexapoda</taxon>
        <taxon>Insecta</taxon>
        <taxon>Pterygota</taxon>
        <taxon>Neoptera</taxon>
        <taxon>Polyneoptera</taxon>
        <taxon>Dictyoptera</taxon>
        <taxon>Blattodea</taxon>
        <taxon>Blattoidea</taxon>
        <taxon>Termitoidae</taxon>
        <taxon>Kalotermitidae</taxon>
        <taxon>Cryptotermitinae</taxon>
        <taxon>Cryptotermes</taxon>
    </lineage>
</organism>
<comment type="caution">
    <text evidence="1">The sequence shown here is derived from an EMBL/GenBank/DDBJ whole genome shotgun (WGS) entry which is preliminary data.</text>
</comment>
<dbReference type="Proteomes" id="UP000235965">
    <property type="component" value="Unassembled WGS sequence"/>
</dbReference>
<dbReference type="AlphaFoldDB" id="A0A2J7PI04"/>
<gene>
    <name evidence="1" type="ORF">B7P43_G07478</name>
</gene>
<reference evidence="1 2" key="1">
    <citation type="submission" date="2017-12" db="EMBL/GenBank/DDBJ databases">
        <title>Hemimetabolous genomes reveal molecular basis of termite eusociality.</title>
        <authorList>
            <person name="Harrison M.C."/>
            <person name="Jongepier E."/>
            <person name="Robertson H.M."/>
            <person name="Arning N."/>
            <person name="Bitard-Feildel T."/>
            <person name="Chao H."/>
            <person name="Childers C.P."/>
            <person name="Dinh H."/>
            <person name="Doddapaneni H."/>
            <person name="Dugan S."/>
            <person name="Gowin J."/>
            <person name="Greiner C."/>
            <person name="Han Y."/>
            <person name="Hu H."/>
            <person name="Hughes D.S.T."/>
            <person name="Huylmans A.-K."/>
            <person name="Kemena C."/>
            <person name="Kremer L.P.M."/>
            <person name="Lee S.L."/>
            <person name="Lopez-Ezquerra A."/>
            <person name="Mallet L."/>
            <person name="Monroy-Kuhn J.M."/>
            <person name="Moser A."/>
            <person name="Murali S.C."/>
            <person name="Muzny D.M."/>
            <person name="Otani S."/>
            <person name="Piulachs M.-D."/>
            <person name="Poelchau M."/>
            <person name="Qu J."/>
            <person name="Schaub F."/>
            <person name="Wada-Katsumata A."/>
            <person name="Worley K.C."/>
            <person name="Xie Q."/>
            <person name="Ylla G."/>
            <person name="Poulsen M."/>
            <person name="Gibbs R.A."/>
            <person name="Schal C."/>
            <person name="Richards S."/>
            <person name="Belles X."/>
            <person name="Korb J."/>
            <person name="Bornberg-Bauer E."/>
        </authorList>
    </citation>
    <scope>NUCLEOTIDE SEQUENCE [LARGE SCALE GENOMIC DNA]</scope>
    <source>
        <tissue evidence="1">Whole body</tissue>
    </source>
</reference>
<protein>
    <submittedName>
        <fullName evidence="1">Uncharacterized protein</fullName>
    </submittedName>
</protein>
<proteinExistence type="predicted"/>
<sequence>MDHAEFKKMSSGFVKLMNITPYIMVKYSALLHIRKVPDLNITLETGYPDRGLS</sequence>
<evidence type="ECO:0000313" key="1">
    <source>
        <dbReference type="EMBL" id="PNF15976.1"/>
    </source>
</evidence>